<dbReference type="Gene3D" id="3.10.450.360">
    <property type="match status" value="1"/>
</dbReference>
<dbReference type="EMBL" id="FPCA01000002">
    <property type="protein sequence ID" value="SFU69188.1"/>
    <property type="molecule type" value="Genomic_DNA"/>
</dbReference>
<dbReference type="SUPFAM" id="SSF160574">
    <property type="entry name" value="BT0923-like"/>
    <property type="match status" value="1"/>
</dbReference>
<dbReference type="STRING" id="388950.GCA_001611675_01538"/>
<feature type="signal peptide" evidence="1">
    <location>
        <begin position="1"/>
        <end position="22"/>
    </location>
</feature>
<evidence type="ECO:0000256" key="1">
    <source>
        <dbReference type="SAM" id="SignalP"/>
    </source>
</evidence>
<dbReference type="Proteomes" id="UP000182491">
    <property type="component" value="Unassembled WGS sequence"/>
</dbReference>
<keyword evidence="1" id="KW-0732">Signal</keyword>
<sequence length="113" mass="12074">MIMKKISLLAVAFALVGLGAQAQGNAANTTQAVQQTTPQGQQNKQKITLEELPEAVKTAVTGGEYKEWTVGEVHKLQPAEAGAAAIYEVQLLNKEQEQPVVVRYDEAGNVVQG</sequence>
<proteinExistence type="predicted"/>
<name>A0A1I7I8B1_9BACT</name>
<dbReference type="AlphaFoldDB" id="A0A1I7I8B1"/>
<protein>
    <recommendedName>
        <fullName evidence="4">Peptidase propeptide and YPEB domain-containing protein</fullName>
    </recommendedName>
</protein>
<evidence type="ECO:0008006" key="4">
    <source>
        <dbReference type="Google" id="ProtNLM"/>
    </source>
</evidence>
<organism evidence="2 3">
    <name type="scientific">Pontibacter akesuensis</name>
    <dbReference type="NCBI Taxonomy" id="388950"/>
    <lineage>
        <taxon>Bacteria</taxon>
        <taxon>Pseudomonadati</taxon>
        <taxon>Bacteroidota</taxon>
        <taxon>Cytophagia</taxon>
        <taxon>Cytophagales</taxon>
        <taxon>Hymenobacteraceae</taxon>
        <taxon>Pontibacter</taxon>
    </lineage>
</organism>
<feature type="chain" id="PRO_5010329650" description="Peptidase propeptide and YPEB domain-containing protein" evidence="1">
    <location>
        <begin position="23"/>
        <end position="113"/>
    </location>
</feature>
<keyword evidence="3" id="KW-1185">Reference proteome</keyword>
<evidence type="ECO:0000313" key="2">
    <source>
        <dbReference type="EMBL" id="SFU69188.1"/>
    </source>
</evidence>
<accession>A0A1I7I8B1</accession>
<gene>
    <name evidence="2" type="ORF">SAMN04487941_2004</name>
</gene>
<reference evidence="3" key="1">
    <citation type="submission" date="2016-10" db="EMBL/GenBank/DDBJ databases">
        <authorList>
            <person name="Varghese N."/>
        </authorList>
    </citation>
    <scope>NUCLEOTIDE SEQUENCE [LARGE SCALE GENOMIC DNA]</scope>
    <source>
        <strain evidence="3">DSM 18820</strain>
    </source>
</reference>
<evidence type="ECO:0000313" key="3">
    <source>
        <dbReference type="Proteomes" id="UP000182491"/>
    </source>
</evidence>